<dbReference type="InterPro" id="IPR046665">
    <property type="entry name" value="DUF6774"/>
</dbReference>
<comment type="caution">
    <text evidence="2">The sequence shown here is derived from an EMBL/GenBank/DDBJ whole genome shotgun (WGS) entry which is preliminary data.</text>
</comment>
<organism evidence="2 3">
    <name type="scientific">Candidatus Merdicola faecigallinarum</name>
    <dbReference type="NCBI Taxonomy" id="2840862"/>
    <lineage>
        <taxon>Bacteria</taxon>
        <taxon>Bacillati</taxon>
        <taxon>Bacillota</taxon>
        <taxon>Clostridia</taxon>
        <taxon>Candidatus Merdicola</taxon>
    </lineage>
</organism>
<evidence type="ECO:0000259" key="1">
    <source>
        <dbReference type="Pfam" id="PF20564"/>
    </source>
</evidence>
<feature type="domain" description="DUF6774" evidence="1">
    <location>
        <begin position="24"/>
        <end position="45"/>
    </location>
</feature>
<accession>A0A9D1S9N3</accession>
<reference evidence="2" key="2">
    <citation type="journal article" date="2021" name="PeerJ">
        <title>Extensive microbial diversity within the chicken gut microbiome revealed by metagenomics and culture.</title>
        <authorList>
            <person name="Gilroy R."/>
            <person name="Ravi A."/>
            <person name="Getino M."/>
            <person name="Pursley I."/>
            <person name="Horton D.L."/>
            <person name="Alikhan N.F."/>
            <person name="Baker D."/>
            <person name="Gharbi K."/>
            <person name="Hall N."/>
            <person name="Watson M."/>
            <person name="Adriaenssens E.M."/>
            <person name="Foster-Nyarko E."/>
            <person name="Jarju S."/>
            <person name="Secka A."/>
            <person name="Antonio M."/>
            <person name="Oren A."/>
            <person name="Chaudhuri R.R."/>
            <person name="La Ragione R."/>
            <person name="Hildebrand F."/>
            <person name="Pallen M.J."/>
        </authorList>
    </citation>
    <scope>NUCLEOTIDE SEQUENCE</scope>
    <source>
        <strain evidence="2">CHK195-15760</strain>
    </source>
</reference>
<dbReference type="Pfam" id="PF20564">
    <property type="entry name" value="DUF6774"/>
    <property type="match status" value="1"/>
</dbReference>
<sequence length="48" mass="5152">MGSCEFVTLISTLACTIAKNKSQKEIELLAVFFTQLGDTLATISVIDS</sequence>
<name>A0A9D1S9N3_9FIRM</name>
<evidence type="ECO:0000313" key="3">
    <source>
        <dbReference type="Proteomes" id="UP000824093"/>
    </source>
</evidence>
<reference evidence="2" key="1">
    <citation type="submission" date="2020-10" db="EMBL/GenBank/DDBJ databases">
        <authorList>
            <person name="Gilroy R."/>
        </authorList>
    </citation>
    <scope>NUCLEOTIDE SEQUENCE</scope>
    <source>
        <strain evidence="2">CHK195-15760</strain>
    </source>
</reference>
<proteinExistence type="predicted"/>
<dbReference type="AlphaFoldDB" id="A0A9D1S9N3"/>
<evidence type="ECO:0000313" key="2">
    <source>
        <dbReference type="EMBL" id="HIU52414.1"/>
    </source>
</evidence>
<gene>
    <name evidence="2" type="ORF">IAB70_07410</name>
</gene>
<protein>
    <recommendedName>
        <fullName evidence="1">DUF6774 domain-containing protein</fullName>
    </recommendedName>
</protein>
<dbReference type="Proteomes" id="UP000824093">
    <property type="component" value="Unassembled WGS sequence"/>
</dbReference>
<dbReference type="EMBL" id="DVNH01000061">
    <property type="protein sequence ID" value="HIU52414.1"/>
    <property type="molecule type" value="Genomic_DNA"/>
</dbReference>